<gene>
    <name evidence="2" type="ORF">GOCE00092_LOCUS27803</name>
</gene>
<dbReference type="AlphaFoldDB" id="A0A7S1VWG7"/>
<name>A0A7S1VWG7_9STRA</name>
<sequence length="185" mass="19500">MMGPPPPPPPTAAPYPPSWGGFAQPGAEMGGHRGLSGMVPYAAPPSPYRIHPSSHGPPSRRPVEEEAMSPTVSRTVSEDVMTGPPPMGSVPLPSGTQIVIPDVAGNLQKYVVNYAIWTMPESSAKEYVQHMLRMEPQAGGQMMGPGMVSIPSTAIQHRSALRSVSHQAPSHAPPPASFCRLNGRG</sequence>
<proteinExistence type="predicted"/>
<dbReference type="EMBL" id="HBGK01052811">
    <property type="protein sequence ID" value="CAD9312065.1"/>
    <property type="molecule type" value="Transcribed_RNA"/>
</dbReference>
<reference evidence="2" key="1">
    <citation type="submission" date="2021-01" db="EMBL/GenBank/DDBJ databases">
        <authorList>
            <person name="Corre E."/>
            <person name="Pelletier E."/>
            <person name="Niang G."/>
            <person name="Scheremetjew M."/>
            <person name="Finn R."/>
            <person name="Kale V."/>
            <person name="Holt S."/>
            <person name="Cochrane G."/>
            <person name="Meng A."/>
            <person name="Brown T."/>
            <person name="Cohen L."/>
        </authorList>
    </citation>
    <scope>NUCLEOTIDE SEQUENCE</scope>
    <source>
        <strain evidence="2">CCMP 410</strain>
    </source>
</reference>
<evidence type="ECO:0000313" key="2">
    <source>
        <dbReference type="EMBL" id="CAD9312065.1"/>
    </source>
</evidence>
<accession>A0A7S1VWG7</accession>
<feature type="region of interest" description="Disordered" evidence="1">
    <location>
        <begin position="162"/>
        <end position="185"/>
    </location>
</feature>
<protein>
    <submittedName>
        <fullName evidence="2">Uncharacterized protein</fullName>
    </submittedName>
</protein>
<feature type="region of interest" description="Disordered" evidence="1">
    <location>
        <begin position="1"/>
        <end position="83"/>
    </location>
</feature>
<feature type="compositionally biased region" description="Pro residues" evidence="1">
    <location>
        <begin position="1"/>
        <end position="17"/>
    </location>
</feature>
<organism evidence="2">
    <name type="scientific">Grammatophora oceanica</name>
    <dbReference type="NCBI Taxonomy" id="210454"/>
    <lineage>
        <taxon>Eukaryota</taxon>
        <taxon>Sar</taxon>
        <taxon>Stramenopiles</taxon>
        <taxon>Ochrophyta</taxon>
        <taxon>Bacillariophyta</taxon>
        <taxon>Fragilariophyceae</taxon>
        <taxon>Fragilariophycidae</taxon>
        <taxon>Rhabdonematales</taxon>
        <taxon>Grammatophoraceae</taxon>
        <taxon>Grammatophora</taxon>
    </lineage>
</organism>
<evidence type="ECO:0000256" key="1">
    <source>
        <dbReference type="SAM" id="MobiDB-lite"/>
    </source>
</evidence>